<accession>A0AA43RLR6</accession>
<protein>
    <submittedName>
        <fullName evidence="5">Extracellular solute-binding protein</fullName>
    </submittedName>
</protein>
<proteinExistence type="inferred from homology"/>
<dbReference type="Gene3D" id="3.40.190.10">
    <property type="entry name" value="Periplasmic binding protein-like II"/>
    <property type="match status" value="2"/>
</dbReference>
<comment type="caution">
    <text evidence="5">The sequence shown here is derived from an EMBL/GenBank/DDBJ whole genome shotgun (WGS) entry which is preliminary data.</text>
</comment>
<keyword evidence="3 4" id="KW-0732">Signal</keyword>
<keyword evidence="2" id="KW-0813">Transport</keyword>
<dbReference type="AlphaFoldDB" id="A0AA43RLR6"/>
<evidence type="ECO:0000256" key="1">
    <source>
        <dbReference type="ARBA" id="ARBA00008520"/>
    </source>
</evidence>
<evidence type="ECO:0000256" key="3">
    <source>
        <dbReference type="ARBA" id="ARBA00022729"/>
    </source>
</evidence>
<dbReference type="PROSITE" id="PS51257">
    <property type="entry name" value="PROKAR_LIPOPROTEIN"/>
    <property type="match status" value="1"/>
</dbReference>
<dbReference type="EMBL" id="JAUMVS010000362">
    <property type="protein sequence ID" value="MDO4842900.1"/>
    <property type="molecule type" value="Genomic_DNA"/>
</dbReference>
<dbReference type="Proteomes" id="UP001168575">
    <property type="component" value="Unassembled WGS sequence"/>
</dbReference>
<feature type="chain" id="PRO_5041280357" evidence="4">
    <location>
        <begin position="24"/>
        <end position="433"/>
    </location>
</feature>
<organism evidence="5 6">
    <name type="scientific">Phoenicibacter congonensis</name>
    <dbReference type="NCBI Taxonomy" id="1944646"/>
    <lineage>
        <taxon>Bacteria</taxon>
        <taxon>Bacillati</taxon>
        <taxon>Actinomycetota</taxon>
        <taxon>Coriobacteriia</taxon>
        <taxon>Eggerthellales</taxon>
        <taxon>Eggerthellaceae</taxon>
        <taxon>Phoenicibacter</taxon>
    </lineage>
</organism>
<dbReference type="SUPFAM" id="SSF53850">
    <property type="entry name" value="Periplasmic binding protein-like II"/>
    <property type="match status" value="1"/>
</dbReference>
<dbReference type="GO" id="GO:1901982">
    <property type="term" value="F:maltose binding"/>
    <property type="evidence" value="ECO:0007669"/>
    <property type="project" value="TreeGrafter"/>
</dbReference>
<dbReference type="GO" id="GO:0015768">
    <property type="term" value="P:maltose transport"/>
    <property type="evidence" value="ECO:0007669"/>
    <property type="project" value="TreeGrafter"/>
</dbReference>
<evidence type="ECO:0000256" key="2">
    <source>
        <dbReference type="ARBA" id="ARBA00022448"/>
    </source>
</evidence>
<dbReference type="PANTHER" id="PTHR30061">
    <property type="entry name" value="MALTOSE-BINDING PERIPLASMIC PROTEIN"/>
    <property type="match status" value="1"/>
</dbReference>
<feature type="signal peptide" evidence="4">
    <location>
        <begin position="1"/>
        <end position="23"/>
    </location>
</feature>
<dbReference type="Pfam" id="PF13416">
    <property type="entry name" value="SBP_bac_8"/>
    <property type="match status" value="1"/>
</dbReference>
<sequence>MKKITALLLALLMALSLSSFACAEEQPTLVRFWHNRSSGANLEACEKAVDEFNNTIGKEKNIFVEATYQGGYPDLYAKCQLASQTEETPTVAVIGNTYVVNLMQDDLLVDMAPYAAATGFDVNNLLDCFQQIEGNTDGHLYSLPYVRSTPVLYYNKTIADELNLTAPNTMEDLENFARALTLRDPATGEITRYGFEVLGDFGFVNAAWLWELGEPMLSTEGTSPALDGTSMLNMLTLWRKWVDEGICRPKDSANASSTASAMLVQGKLCSYMASSGSMKNLLKSMEEAGYELGVVYQPSFDPSKRTCEVGGGQLTLMAPGNDEKTLAAGWEFLQFLMSDKQVFNNSMATGYLPITKSVANYDKMQAFWAENPTYKVPFDQMMNYGVCQEYPSFPDLQEFIANIEAACSYLIQEQSITPEQAVQQMKDSNAHLF</sequence>
<evidence type="ECO:0000256" key="4">
    <source>
        <dbReference type="SAM" id="SignalP"/>
    </source>
</evidence>
<reference evidence="5" key="1">
    <citation type="submission" date="2023-07" db="EMBL/GenBank/DDBJ databases">
        <title>Between Cages and Wild: Unraveling the Impact of Captivity on Animal Microbiomes and Antimicrobial Resistance.</title>
        <authorList>
            <person name="Schmartz G.P."/>
            <person name="Rehner J."/>
            <person name="Schuff M.J."/>
            <person name="Becker S.L."/>
            <person name="Kravczyk M."/>
            <person name="Gurevich A."/>
            <person name="Francke R."/>
            <person name="Mueller R."/>
            <person name="Keller V."/>
            <person name="Keller A."/>
        </authorList>
    </citation>
    <scope>NUCLEOTIDE SEQUENCE</scope>
    <source>
        <strain evidence="5">S12M_St_49</strain>
    </source>
</reference>
<comment type="similarity">
    <text evidence="1">Belongs to the bacterial solute-binding protein 1 family.</text>
</comment>
<evidence type="ECO:0000313" key="6">
    <source>
        <dbReference type="Proteomes" id="UP001168575"/>
    </source>
</evidence>
<dbReference type="InterPro" id="IPR006059">
    <property type="entry name" value="SBP"/>
</dbReference>
<keyword evidence="6" id="KW-1185">Reference proteome</keyword>
<dbReference type="PANTHER" id="PTHR30061:SF50">
    <property type="entry name" value="MALTOSE_MALTODEXTRIN-BINDING PERIPLASMIC PROTEIN"/>
    <property type="match status" value="1"/>
</dbReference>
<dbReference type="GO" id="GO:0042956">
    <property type="term" value="P:maltodextrin transmembrane transport"/>
    <property type="evidence" value="ECO:0007669"/>
    <property type="project" value="TreeGrafter"/>
</dbReference>
<gene>
    <name evidence="5" type="ORF">Q3982_09515</name>
</gene>
<evidence type="ECO:0000313" key="5">
    <source>
        <dbReference type="EMBL" id="MDO4842900.1"/>
    </source>
</evidence>
<name>A0AA43RLR6_9ACTN</name>
<dbReference type="GO" id="GO:0055052">
    <property type="term" value="C:ATP-binding cassette (ABC) transporter complex, substrate-binding subunit-containing"/>
    <property type="evidence" value="ECO:0007669"/>
    <property type="project" value="TreeGrafter"/>
</dbReference>